<dbReference type="SUPFAM" id="SSF88723">
    <property type="entry name" value="PIN domain-like"/>
    <property type="match status" value="1"/>
</dbReference>
<dbReference type="InterPro" id="IPR029060">
    <property type="entry name" value="PIN-like_dom_sf"/>
</dbReference>
<organism evidence="11">
    <name type="scientific">Schizophyllum commune (strain H4-8 / FGSC 9210)</name>
    <name type="common">Split gill fungus</name>
    <dbReference type="NCBI Taxonomy" id="578458"/>
    <lineage>
        <taxon>Eukaryota</taxon>
        <taxon>Fungi</taxon>
        <taxon>Dikarya</taxon>
        <taxon>Basidiomycota</taxon>
        <taxon>Agaricomycotina</taxon>
        <taxon>Agaricomycetes</taxon>
        <taxon>Agaricomycetidae</taxon>
        <taxon>Agaricales</taxon>
        <taxon>Schizophyllaceae</taxon>
        <taxon>Schizophyllum</taxon>
    </lineage>
</organism>
<feature type="domain" description="XPG-I" evidence="9">
    <location>
        <begin position="79"/>
        <end position="150"/>
    </location>
</feature>
<protein>
    <recommendedName>
        <fullName evidence="9">XPG-I domain-containing protein</fullName>
    </recommendedName>
</protein>
<dbReference type="VEuPathDB" id="FungiDB:SCHCODRAFT_02662412"/>
<dbReference type="EMBL" id="GL377302">
    <property type="protein sequence ID" value="EFJ04096.1"/>
    <property type="molecule type" value="Genomic_DNA"/>
</dbReference>
<dbReference type="Pfam" id="PF00867">
    <property type="entry name" value="XPG_I"/>
    <property type="match status" value="1"/>
</dbReference>
<dbReference type="GO" id="GO:0046872">
    <property type="term" value="F:metal ion binding"/>
    <property type="evidence" value="ECO:0007669"/>
    <property type="project" value="InterPro"/>
</dbReference>
<feature type="compositionally biased region" description="Polar residues" evidence="8">
    <location>
        <begin position="330"/>
        <end position="341"/>
    </location>
</feature>
<gene>
    <name evidence="10" type="ORF">SCHCODRAFT_231917</name>
</gene>
<accession>D8PLP9</accession>
<dbReference type="GO" id="GO:0004527">
    <property type="term" value="F:exonuclease activity"/>
    <property type="evidence" value="ECO:0007669"/>
    <property type="project" value="UniProtKB-KW"/>
</dbReference>
<dbReference type="OrthoDB" id="26491at2759"/>
<dbReference type="Gene3D" id="3.40.50.1010">
    <property type="entry name" value="5'-nuclease"/>
    <property type="match status" value="1"/>
</dbReference>
<dbReference type="GO" id="GO:0003677">
    <property type="term" value="F:DNA binding"/>
    <property type="evidence" value="ECO:0007669"/>
    <property type="project" value="UniProtKB-KW"/>
</dbReference>
<feature type="region of interest" description="Disordered" evidence="8">
    <location>
        <begin position="277"/>
        <end position="341"/>
    </location>
</feature>
<keyword evidence="7" id="KW-0539">Nucleus</keyword>
<dbReference type="GO" id="GO:0017108">
    <property type="term" value="F:5'-flap endonuclease activity"/>
    <property type="evidence" value="ECO:0007669"/>
    <property type="project" value="TreeGrafter"/>
</dbReference>
<evidence type="ECO:0000256" key="8">
    <source>
        <dbReference type="SAM" id="MobiDB-lite"/>
    </source>
</evidence>
<dbReference type="PRINTS" id="PR00853">
    <property type="entry name" value="XPGRADSUPER"/>
</dbReference>
<sequence>MHRVRMLRHNGVEPYVVFDGGPLPAKKGMENEQRQKREESMACANMLAAQGKHSQARDHYLMCVDVTPEMAYQVIKALRVENVKYGVAPYEADAQMAFLERTGAVHAIITEDSDLLVLGCKNVLFKLDHAHCTVIAISRADFAFVTACDVVSLFKLAEQCFLHQRVYDPAREELVHLTDVGDDWTEEADSYVGPHITPDIAKGIAYGELDPKTHLPVKDVYPKFVPRPLKTLDLKIGIEGDAVAPPKSATLNSVSFSISSLERDYIVVSWRETAKARTGEGEGSAVGEEDENEGTTSRRGRGLVSYGLFPPVLPELDPDEIGDAAPNPVESFSSTRDGGQF</sequence>
<dbReference type="CDD" id="cd09857">
    <property type="entry name" value="PIN_EXO1"/>
    <property type="match status" value="1"/>
</dbReference>
<dbReference type="FunCoup" id="D8PLP9">
    <property type="interactions" value="259"/>
</dbReference>
<reference evidence="10 11" key="1">
    <citation type="journal article" date="2010" name="Nat. Biotechnol.">
        <title>Genome sequence of the model mushroom Schizophyllum commune.</title>
        <authorList>
            <person name="Ohm R.A."/>
            <person name="de Jong J.F."/>
            <person name="Lugones L.G."/>
            <person name="Aerts A."/>
            <person name="Kothe E."/>
            <person name="Stajich J.E."/>
            <person name="de Vries R.P."/>
            <person name="Record E."/>
            <person name="Levasseur A."/>
            <person name="Baker S.E."/>
            <person name="Bartholomew K.A."/>
            <person name="Coutinho P.M."/>
            <person name="Erdmann S."/>
            <person name="Fowler T.J."/>
            <person name="Gathman A.C."/>
            <person name="Lombard V."/>
            <person name="Henrissat B."/>
            <person name="Knabe N."/>
            <person name="Kuees U."/>
            <person name="Lilly W.W."/>
            <person name="Lindquist E."/>
            <person name="Lucas S."/>
            <person name="Magnuson J.K."/>
            <person name="Piumi F."/>
            <person name="Raudaskoski M."/>
            <person name="Salamov A."/>
            <person name="Schmutz J."/>
            <person name="Schwarze F.W.M.R."/>
            <person name="vanKuyk P.A."/>
            <person name="Horton J.S."/>
            <person name="Grigoriev I.V."/>
            <person name="Woesten H.A.B."/>
        </authorList>
    </citation>
    <scope>NUCLEOTIDE SEQUENCE [LARGE SCALE GENOMIC DNA]</scope>
    <source>
        <strain evidence="11">H4-8 / FGSC 9210</strain>
    </source>
</reference>
<dbReference type="InterPro" id="IPR006084">
    <property type="entry name" value="XPG/Rad2"/>
</dbReference>
<dbReference type="GeneID" id="9585522"/>
<dbReference type="eggNOG" id="KOG2518">
    <property type="taxonomic scope" value="Eukaryota"/>
</dbReference>
<evidence type="ECO:0000313" key="11">
    <source>
        <dbReference type="Proteomes" id="UP000007431"/>
    </source>
</evidence>
<dbReference type="InParanoid" id="D8PLP9"/>
<dbReference type="InterPro" id="IPR044752">
    <property type="entry name" value="PIN-like_EXO1"/>
</dbReference>
<dbReference type="FunFam" id="3.40.50.1010:FF:000111">
    <property type="entry name" value="Exonuclease 1"/>
    <property type="match status" value="1"/>
</dbReference>
<keyword evidence="11" id="KW-1185">Reference proteome</keyword>
<dbReference type="AlphaFoldDB" id="D8PLP9"/>
<proteinExistence type="predicted"/>
<evidence type="ECO:0000313" key="10">
    <source>
        <dbReference type="EMBL" id="EFJ04096.1"/>
    </source>
</evidence>
<evidence type="ECO:0000256" key="1">
    <source>
        <dbReference type="ARBA" id="ARBA00004123"/>
    </source>
</evidence>
<dbReference type="PANTHER" id="PTHR11081">
    <property type="entry name" value="FLAP ENDONUCLEASE FAMILY MEMBER"/>
    <property type="match status" value="1"/>
</dbReference>
<comment type="subcellular location">
    <subcellularLocation>
        <location evidence="1">Nucleus</location>
    </subcellularLocation>
</comment>
<evidence type="ECO:0000256" key="3">
    <source>
        <dbReference type="ARBA" id="ARBA00022763"/>
    </source>
</evidence>
<dbReference type="RefSeq" id="XP_003038998.1">
    <property type="nucleotide sequence ID" value="XM_003038952.1"/>
</dbReference>
<name>D8PLP9_SCHCM</name>
<dbReference type="InterPro" id="IPR006085">
    <property type="entry name" value="XPG_DNA_repair_N"/>
</dbReference>
<keyword evidence="4" id="KW-0378">Hydrolase</keyword>
<dbReference type="Pfam" id="PF00752">
    <property type="entry name" value="XPG_N"/>
    <property type="match status" value="1"/>
</dbReference>
<evidence type="ECO:0000256" key="6">
    <source>
        <dbReference type="ARBA" id="ARBA00023204"/>
    </source>
</evidence>
<keyword evidence="6" id="KW-0234">DNA repair</keyword>
<keyword evidence="5" id="KW-0238">DNA-binding</keyword>
<dbReference type="GO" id="GO:0005634">
    <property type="term" value="C:nucleus"/>
    <property type="evidence" value="ECO:0007669"/>
    <property type="project" value="UniProtKB-SubCell"/>
</dbReference>
<keyword evidence="3" id="KW-0227">DNA damage</keyword>
<dbReference type="Proteomes" id="UP000007431">
    <property type="component" value="Unassembled WGS sequence"/>
</dbReference>
<dbReference type="KEGG" id="scm:SCHCO_02662412"/>
<evidence type="ECO:0000256" key="4">
    <source>
        <dbReference type="ARBA" id="ARBA00022839"/>
    </source>
</evidence>
<evidence type="ECO:0000256" key="7">
    <source>
        <dbReference type="ARBA" id="ARBA00023242"/>
    </source>
</evidence>
<evidence type="ECO:0000256" key="2">
    <source>
        <dbReference type="ARBA" id="ARBA00022759"/>
    </source>
</evidence>
<keyword evidence="4" id="KW-0269">Exonuclease</keyword>
<dbReference type="STRING" id="578458.D8PLP9"/>
<dbReference type="PANTHER" id="PTHR11081:SF65">
    <property type="entry name" value="DNA DAMAGE-INDUCIBLE PROTEIN DIN7-RELATED"/>
    <property type="match status" value="1"/>
</dbReference>
<dbReference type="HOGENOM" id="CLU_814217_0_0_1"/>
<dbReference type="SMART" id="SM00484">
    <property type="entry name" value="XPGI"/>
    <property type="match status" value="1"/>
</dbReference>
<evidence type="ECO:0000259" key="9">
    <source>
        <dbReference type="SMART" id="SM00484"/>
    </source>
</evidence>
<keyword evidence="4" id="KW-0540">Nuclease</keyword>
<evidence type="ECO:0000256" key="5">
    <source>
        <dbReference type="ARBA" id="ARBA00023125"/>
    </source>
</evidence>
<keyword evidence="2" id="KW-0255">Endonuclease</keyword>
<dbReference type="InterPro" id="IPR006086">
    <property type="entry name" value="XPG-I_dom"/>
</dbReference>
<dbReference type="GO" id="GO:0006281">
    <property type="term" value="P:DNA repair"/>
    <property type="evidence" value="ECO:0007669"/>
    <property type="project" value="UniProtKB-KW"/>
</dbReference>